<keyword evidence="2" id="KW-0472">Membrane</keyword>
<evidence type="ECO:0000313" key="4">
    <source>
        <dbReference type="Proteomes" id="UP000003438"/>
    </source>
</evidence>
<dbReference type="InterPro" id="IPR010540">
    <property type="entry name" value="CmpB_TMEM229"/>
</dbReference>
<dbReference type="EMBL" id="ACBY02000054">
    <property type="protein sequence ID" value="EFB74881.1"/>
    <property type="molecule type" value="Genomic_DNA"/>
</dbReference>
<feature type="transmembrane region" description="Helical" evidence="2">
    <location>
        <begin position="42"/>
        <end position="64"/>
    </location>
</feature>
<keyword evidence="2" id="KW-0812">Transmembrane</keyword>
<evidence type="ECO:0000256" key="2">
    <source>
        <dbReference type="SAM" id="Phobius"/>
    </source>
</evidence>
<feature type="transmembrane region" description="Helical" evidence="2">
    <location>
        <begin position="12"/>
        <end position="30"/>
    </location>
</feature>
<reference evidence="3" key="1">
    <citation type="submission" date="2009-12" db="EMBL/GenBank/DDBJ databases">
        <authorList>
            <person name="Weinstock G."/>
            <person name="Sodergren E."/>
            <person name="Clifton S."/>
            <person name="Fulton L."/>
            <person name="Fulton B."/>
            <person name="Courtney L."/>
            <person name="Fronick C."/>
            <person name="Harrison M."/>
            <person name="Strong C."/>
            <person name="Farmer C."/>
            <person name="Delahaunty K."/>
            <person name="Markovic C."/>
            <person name="Hall O."/>
            <person name="Minx P."/>
            <person name="Tomlinson C."/>
            <person name="Mitreva M."/>
            <person name="Nelson J."/>
            <person name="Hou S."/>
            <person name="Wollam A."/>
            <person name="Pepin K.H."/>
            <person name="Johnson M."/>
            <person name="Bhonagiri V."/>
            <person name="Nash W.E."/>
            <person name="Warren W."/>
            <person name="Chinwalla A."/>
            <person name="Mardis E.R."/>
            <person name="Wilson R.K."/>
        </authorList>
    </citation>
    <scope>NUCLEOTIDE SEQUENCE [LARGE SCALE GENOMIC DNA]</scope>
    <source>
        <strain evidence="3">DSM 15176</strain>
    </source>
</reference>
<proteinExistence type="predicted"/>
<dbReference type="OrthoDB" id="9789229at2"/>
<keyword evidence="2" id="KW-1133">Transmembrane helix</keyword>
<name>D1PR34_9FIRM</name>
<feature type="region of interest" description="Disordered" evidence="1">
    <location>
        <begin position="99"/>
        <end position="119"/>
    </location>
</feature>
<dbReference type="HOGENOM" id="CLU_1712320_0_0_9"/>
<dbReference type="eggNOG" id="COG4905">
    <property type="taxonomic scope" value="Bacteria"/>
</dbReference>
<dbReference type="Proteomes" id="UP000003438">
    <property type="component" value="Unassembled WGS sequence"/>
</dbReference>
<keyword evidence="4" id="KW-1185">Reference proteome</keyword>
<dbReference type="AlphaFoldDB" id="D1PR34"/>
<dbReference type="STRING" id="411471.SUBVAR_06861"/>
<dbReference type="Pfam" id="PF06541">
    <property type="entry name" value="ABC_trans_CmpB"/>
    <property type="match status" value="1"/>
</dbReference>
<feature type="transmembrane region" description="Helical" evidence="2">
    <location>
        <begin position="70"/>
        <end position="91"/>
    </location>
</feature>
<organism evidence="3 4">
    <name type="scientific">Subdoligranulum variabile DSM 15176</name>
    <dbReference type="NCBI Taxonomy" id="411471"/>
    <lineage>
        <taxon>Bacteria</taxon>
        <taxon>Bacillati</taxon>
        <taxon>Bacillota</taxon>
        <taxon>Clostridia</taxon>
        <taxon>Eubacteriales</taxon>
        <taxon>Oscillospiraceae</taxon>
        <taxon>Subdoligranulum</taxon>
    </lineage>
</organism>
<protein>
    <submittedName>
        <fullName evidence="3">Uncharacterized protein</fullName>
    </submittedName>
</protein>
<sequence>MPWTGYVPAQWALFYYLYSFLGWVWESFYVSARKHRWVNRGFLNGPLLPIYGFGALSVLVFTLPVAQNPALVFFSGMAVATLLEYTTGTVLRSYSVPASSAAQRQPRHRRKNPTAETRGSMGRTFRQDLLMKVLWIFADKGNRCVPNPEYSAS</sequence>
<evidence type="ECO:0000313" key="3">
    <source>
        <dbReference type="EMBL" id="EFB74881.1"/>
    </source>
</evidence>
<evidence type="ECO:0000256" key="1">
    <source>
        <dbReference type="SAM" id="MobiDB-lite"/>
    </source>
</evidence>
<accession>D1PR34</accession>
<comment type="caution">
    <text evidence="3">The sequence shown here is derived from an EMBL/GenBank/DDBJ whole genome shotgun (WGS) entry which is preliminary data.</text>
</comment>
<dbReference type="RefSeq" id="WP_007048212.1">
    <property type="nucleotide sequence ID" value="NZ_GG704770.1"/>
</dbReference>
<gene>
    <name evidence="3" type="ORF">SUBVAR_06861</name>
</gene>